<feature type="compositionally biased region" description="Basic and acidic residues" evidence="1">
    <location>
        <begin position="574"/>
        <end position="583"/>
    </location>
</feature>
<feature type="compositionally biased region" description="Basic and acidic residues" evidence="1">
    <location>
        <begin position="656"/>
        <end position="669"/>
    </location>
</feature>
<evidence type="ECO:0000313" key="3">
    <source>
        <dbReference type="RefSeq" id="XP_026684522.1"/>
    </source>
</evidence>
<feature type="compositionally biased region" description="Polar residues" evidence="1">
    <location>
        <begin position="177"/>
        <end position="197"/>
    </location>
</feature>
<organism evidence="2 3">
    <name type="scientific">Diaphorina citri</name>
    <name type="common">Asian citrus psyllid</name>
    <dbReference type="NCBI Taxonomy" id="121845"/>
    <lineage>
        <taxon>Eukaryota</taxon>
        <taxon>Metazoa</taxon>
        <taxon>Ecdysozoa</taxon>
        <taxon>Arthropoda</taxon>
        <taxon>Hexapoda</taxon>
        <taxon>Insecta</taxon>
        <taxon>Pterygota</taxon>
        <taxon>Neoptera</taxon>
        <taxon>Paraneoptera</taxon>
        <taxon>Hemiptera</taxon>
        <taxon>Sternorrhyncha</taxon>
        <taxon>Psylloidea</taxon>
        <taxon>Psyllidae</taxon>
        <taxon>Diaphorininae</taxon>
        <taxon>Diaphorina</taxon>
    </lineage>
</organism>
<dbReference type="Proteomes" id="UP000079169">
    <property type="component" value="Unplaced"/>
</dbReference>
<evidence type="ECO:0000313" key="2">
    <source>
        <dbReference type="Proteomes" id="UP000079169"/>
    </source>
</evidence>
<feature type="region of interest" description="Disordered" evidence="1">
    <location>
        <begin position="86"/>
        <end position="108"/>
    </location>
</feature>
<feature type="region of interest" description="Disordered" evidence="1">
    <location>
        <begin position="457"/>
        <end position="477"/>
    </location>
</feature>
<reference evidence="3" key="1">
    <citation type="submission" date="2025-08" db="UniProtKB">
        <authorList>
            <consortium name="RefSeq"/>
        </authorList>
    </citation>
    <scope>IDENTIFICATION</scope>
</reference>
<protein>
    <submittedName>
        <fullName evidence="3">Uncharacterized protein PF11_0213-like</fullName>
    </submittedName>
</protein>
<proteinExistence type="predicted"/>
<feature type="region of interest" description="Disordered" evidence="1">
    <location>
        <begin position="560"/>
        <end position="606"/>
    </location>
</feature>
<name>A0A3Q0J7S3_DIACI</name>
<gene>
    <name evidence="3" type="primary">LOC103516277</name>
</gene>
<dbReference type="PaxDb" id="121845-A0A3Q0J7S3"/>
<feature type="region of interest" description="Disordered" evidence="1">
    <location>
        <begin position="636"/>
        <end position="669"/>
    </location>
</feature>
<dbReference type="GeneID" id="103516277"/>
<feature type="compositionally biased region" description="Polar residues" evidence="1">
    <location>
        <begin position="1"/>
        <end position="21"/>
    </location>
</feature>
<feature type="compositionally biased region" description="Basic and acidic residues" evidence="1">
    <location>
        <begin position="22"/>
        <end position="37"/>
    </location>
</feature>
<dbReference type="KEGG" id="dci:103516277"/>
<feature type="compositionally biased region" description="Basic and acidic residues" evidence="1">
    <location>
        <begin position="130"/>
        <end position="153"/>
    </location>
</feature>
<keyword evidence="2" id="KW-1185">Reference proteome</keyword>
<dbReference type="AlphaFoldDB" id="A0A3Q0J7S3"/>
<dbReference type="RefSeq" id="XP_026684522.1">
    <property type="nucleotide sequence ID" value="XM_026828721.1"/>
</dbReference>
<feature type="compositionally biased region" description="Polar residues" evidence="1">
    <location>
        <begin position="646"/>
        <end position="655"/>
    </location>
</feature>
<accession>A0A3Q0J7S3</accession>
<sequence>MDAITSNIPDEDSTNYLTPSEINREKTENNKILGKDDKKEEKSIIKTLLVHEDDANEELPYIESKEVILNEVICTIADEITNETEHLKSQVDTAEKKDDTASKKKSENDDLENGLIIITDNKSEGVNTNDSKDKHSMIGVNDKEQREQDKPSDENIETIDSNEHEEKVPTDLENGDKVTNSTSEFTAGMNMNSTNPNSKHEALGDENNNDTTKENNVFAEKKKTKRKKKKYHKTVIEAKSVYREYKTYESTKQNQSLDQEPGADFVLKYYRGNYQHPMNYHQCTNGSYQQYNFYGQHCSGKSADKNHGSNKNTRFQHGKKYNGERGNPHIQNKQSREKIKRKIKKRSNKHIPETCFGNVDRDPRRSEVNINPPSSIFKESCTCKTGATCQNFSNCCRETFLNDNTSNCIAIAGSDKIHCHCTKTSQCQYCIAMLHYQHFSHQDTNLSNPKVICEKENDSSYSEEKSHENSSSESEQELTNLIINLVKKYKRTKKHPLKRIERRNHKYNLDVRTSNAEINPENNTEPVEVSQQSVLFEPRPSMKSSNYNISEEILKQHETFVKEKSKTHNKIKRRPSDSDKTTDIKQGINPPKSNVKRNSSSNKDILSNSKRMKISIDLDSIGSDVPSLIKHLKLSKPLHSKKENHSSSICSSPKNQNEHKTGGNKDSCEKQKESTASLLQEAQKKCDLIIKHNAIKRKAAIPEENVPKKVHLINKQTDLHHYCKKHKRNVT</sequence>
<feature type="compositionally biased region" description="Basic and acidic residues" evidence="1">
    <location>
        <begin position="161"/>
        <end position="176"/>
    </location>
</feature>
<feature type="compositionally biased region" description="Low complexity" evidence="1">
    <location>
        <begin position="589"/>
        <end position="603"/>
    </location>
</feature>
<feature type="region of interest" description="Disordered" evidence="1">
    <location>
        <begin position="303"/>
        <end position="337"/>
    </location>
</feature>
<feature type="region of interest" description="Disordered" evidence="1">
    <location>
        <begin position="122"/>
        <end position="228"/>
    </location>
</feature>
<evidence type="ECO:0000256" key="1">
    <source>
        <dbReference type="SAM" id="MobiDB-lite"/>
    </source>
</evidence>
<feature type="compositionally biased region" description="Low complexity" evidence="1">
    <location>
        <begin position="205"/>
        <end position="216"/>
    </location>
</feature>
<feature type="region of interest" description="Disordered" evidence="1">
    <location>
        <begin position="1"/>
        <end position="37"/>
    </location>
</feature>
<feature type="compositionally biased region" description="Basic and acidic residues" evidence="1">
    <location>
        <begin position="457"/>
        <end position="470"/>
    </location>
</feature>